<evidence type="ECO:0000256" key="5">
    <source>
        <dbReference type="ARBA" id="ARBA00022519"/>
    </source>
</evidence>
<gene>
    <name evidence="12" type="ORF">LepocDRAFT_00004570</name>
</gene>
<keyword evidence="5" id="KW-0997">Cell inner membrane</keyword>
<keyword evidence="9" id="KW-0627">Porphyrin biosynthesis</keyword>
<comment type="function">
    <text evidence="1">Involved in a late step of protoheme IX synthesis.</text>
</comment>
<evidence type="ECO:0000256" key="6">
    <source>
        <dbReference type="ARBA" id="ARBA00022692"/>
    </source>
</evidence>
<keyword evidence="13" id="KW-1185">Reference proteome</keyword>
<sequence length="423" mass="46836">MKANEGAAVRGIVWLLLLFVLAAVSAETFGLNDGLVSIYWAPYRIELGLNFAIVLLLAVLLVGFAVIRASTTLIDLPRRAQAWRSSRRELAAQAAFRESLAYFFAARYTRAYRSARRAMSLHESTPELSSDMESLALMQLLAAHSLHRLQDRSRRDAAIERVRSLVANRSESTTIAEGAHLLAIEWALDDRDASRAMQELAVLSPGVGRRTQALRLRLQAARLAREPKEALHTARLLAKHQGFAPLAAQGLLRSLALETIDAGRDFDQVQRIWNDLEPSDRRDPMVAARAVERAAEFGNTAEARLWLRPHWEQCSSYGELERSALAQALVLVLDGLPADWLGLLEAAVESCPQDPMVAYAAGAALIERQLWGRARRLLEFTAGSTKADAATRMKAWRALGHLAEREGDSARAQNCFDEVIKIS</sequence>
<evidence type="ECO:0000256" key="2">
    <source>
        <dbReference type="ARBA" id="ARBA00004429"/>
    </source>
</evidence>
<dbReference type="InterPro" id="IPR005254">
    <property type="entry name" value="Heme_biosyn_assoc_TPR_pro"/>
</dbReference>
<evidence type="ECO:0000256" key="8">
    <source>
        <dbReference type="ARBA" id="ARBA00023136"/>
    </source>
</evidence>
<dbReference type="GO" id="GO:0005886">
    <property type="term" value="C:plasma membrane"/>
    <property type="evidence" value="ECO:0007669"/>
    <property type="project" value="UniProtKB-SubCell"/>
</dbReference>
<comment type="pathway">
    <text evidence="3">Porphyrin-containing compound metabolism; protoheme biosynthesis.</text>
</comment>
<evidence type="ECO:0000256" key="4">
    <source>
        <dbReference type="ARBA" id="ARBA00022475"/>
    </source>
</evidence>
<reference evidence="12 13" key="1">
    <citation type="submission" date="2012-04" db="EMBL/GenBank/DDBJ databases">
        <title>Improved High-Quality Draft sequence of Leptothrix ochracea L12.</title>
        <authorList>
            <consortium name="US DOE Joint Genome Institute"/>
            <person name="Lucas S."/>
            <person name="Han J."/>
            <person name="Lapidus A."/>
            <person name="Cheng J.-F."/>
            <person name="Goodwin L."/>
            <person name="Pitluck S."/>
            <person name="Peters L."/>
            <person name="Zeytun A."/>
            <person name="Detter J.C."/>
            <person name="Han C."/>
            <person name="Tapia R."/>
            <person name="Land M."/>
            <person name="Hauser L."/>
            <person name="Kyrpides N."/>
            <person name="Ivanova N."/>
            <person name="Pagani I."/>
            <person name="Stepanauskas R."/>
            <person name="Masland D."/>
            <person name="Poulton N."/>
            <person name="Emerson D."/>
            <person name="Fleming E."/>
            <person name="Woyke T."/>
        </authorList>
    </citation>
    <scope>NUCLEOTIDE SEQUENCE [LARGE SCALE GENOMIC DNA]</scope>
    <source>
        <strain evidence="12 13">L12</strain>
    </source>
</reference>
<evidence type="ECO:0000256" key="1">
    <source>
        <dbReference type="ARBA" id="ARBA00002962"/>
    </source>
</evidence>
<evidence type="ECO:0000256" key="10">
    <source>
        <dbReference type="SAM" id="Phobius"/>
    </source>
</evidence>
<dbReference type="Proteomes" id="UP000053899">
    <property type="component" value="Unassembled WGS sequence"/>
</dbReference>
<dbReference type="HOGENOM" id="CLU_037501_0_1_4"/>
<feature type="transmembrane region" description="Helical" evidence="10">
    <location>
        <begin position="50"/>
        <end position="69"/>
    </location>
</feature>
<dbReference type="GO" id="GO:0006779">
    <property type="term" value="P:porphyrin-containing compound biosynthetic process"/>
    <property type="evidence" value="ECO:0007669"/>
    <property type="project" value="UniProtKB-KW"/>
</dbReference>
<evidence type="ECO:0000256" key="3">
    <source>
        <dbReference type="ARBA" id="ARBA00004744"/>
    </source>
</evidence>
<name>I4Z675_9BURK</name>
<dbReference type="InterPro" id="IPR011990">
    <property type="entry name" value="TPR-like_helical_dom_sf"/>
</dbReference>
<accession>I4Z675</accession>
<organism evidence="12 13">
    <name type="scientific">Leptothrix ochracea L12</name>
    <dbReference type="NCBI Taxonomy" id="735332"/>
    <lineage>
        <taxon>Bacteria</taxon>
        <taxon>Pseudomonadati</taxon>
        <taxon>Pseudomonadota</taxon>
        <taxon>Betaproteobacteria</taxon>
        <taxon>Burkholderiales</taxon>
        <taxon>Sphaerotilaceae</taxon>
        <taxon>Leptothrix</taxon>
    </lineage>
</organism>
<dbReference type="NCBIfam" id="TIGR00540">
    <property type="entry name" value="TPR_hemY_coli"/>
    <property type="match status" value="1"/>
</dbReference>
<keyword evidence="8 10" id="KW-0472">Membrane</keyword>
<evidence type="ECO:0000313" key="13">
    <source>
        <dbReference type="Proteomes" id="UP000053899"/>
    </source>
</evidence>
<dbReference type="EMBL" id="JH660670">
    <property type="protein sequence ID" value="EIM31717.1"/>
    <property type="molecule type" value="Genomic_DNA"/>
</dbReference>
<dbReference type="GeneID" id="92352046"/>
<dbReference type="AlphaFoldDB" id="I4Z675"/>
<dbReference type="UniPathway" id="UPA00252"/>
<proteinExistence type="predicted"/>
<dbReference type="GO" id="GO:0042168">
    <property type="term" value="P:heme metabolic process"/>
    <property type="evidence" value="ECO:0007669"/>
    <property type="project" value="InterPro"/>
</dbReference>
<evidence type="ECO:0000256" key="9">
    <source>
        <dbReference type="ARBA" id="ARBA00023244"/>
    </source>
</evidence>
<evidence type="ECO:0000256" key="7">
    <source>
        <dbReference type="ARBA" id="ARBA00022989"/>
    </source>
</evidence>
<feature type="domain" description="HemY N-terminal" evidence="11">
    <location>
        <begin position="34"/>
        <end position="128"/>
    </location>
</feature>
<keyword evidence="4" id="KW-1003">Cell membrane</keyword>
<comment type="subcellular location">
    <subcellularLocation>
        <location evidence="2">Cell inner membrane</location>
        <topology evidence="2">Multi-pass membrane protein</topology>
    </subcellularLocation>
</comment>
<keyword evidence="6 10" id="KW-0812">Transmembrane</keyword>
<dbReference type="RefSeq" id="WP_009453209.1">
    <property type="nucleotide sequence ID" value="NZ_JH660670.1"/>
</dbReference>
<dbReference type="InterPro" id="IPR010817">
    <property type="entry name" value="HemY_N"/>
</dbReference>
<keyword evidence="7 10" id="KW-1133">Transmembrane helix</keyword>
<dbReference type="Pfam" id="PF07219">
    <property type="entry name" value="HemY_N"/>
    <property type="match status" value="1"/>
</dbReference>
<protein>
    <submittedName>
        <fullName evidence="12">Putative enzyme of heme biosynthesis</fullName>
    </submittedName>
</protein>
<evidence type="ECO:0000313" key="12">
    <source>
        <dbReference type="EMBL" id="EIM31717.1"/>
    </source>
</evidence>
<dbReference type="Gene3D" id="1.25.40.10">
    <property type="entry name" value="Tetratricopeptide repeat domain"/>
    <property type="match status" value="1"/>
</dbReference>
<dbReference type="SUPFAM" id="SSF48452">
    <property type="entry name" value="TPR-like"/>
    <property type="match status" value="1"/>
</dbReference>
<evidence type="ECO:0000259" key="11">
    <source>
        <dbReference type="Pfam" id="PF07219"/>
    </source>
</evidence>